<evidence type="ECO:0000256" key="2">
    <source>
        <dbReference type="ARBA" id="ARBA00022553"/>
    </source>
</evidence>
<dbReference type="GO" id="GO:0032993">
    <property type="term" value="C:protein-DNA complex"/>
    <property type="evidence" value="ECO:0007669"/>
    <property type="project" value="TreeGrafter"/>
</dbReference>
<evidence type="ECO:0000256" key="8">
    <source>
        <dbReference type="PROSITE-ProRule" id="PRU00169"/>
    </source>
</evidence>
<evidence type="ECO:0000313" key="13">
    <source>
        <dbReference type="Proteomes" id="UP000824243"/>
    </source>
</evidence>
<evidence type="ECO:0000259" key="10">
    <source>
        <dbReference type="PROSITE" id="PS50110"/>
    </source>
</evidence>
<feature type="domain" description="OmpR/PhoB-type" evidence="11">
    <location>
        <begin position="120"/>
        <end position="217"/>
    </location>
</feature>
<reference evidence="12" key="2">
    <citation type="submission" date="2021-04" db="EMBL/GenBank/DDBJ databases">
        <authorList>
            <person name="Gilroy R."/>
        </authorList>
    </citation>
    <scope>NUCLEOTIDE SEQUENCE</scope>
    <source>
        <strain evidence="12">ChiSjej5B23-15282</strain>
    </source>
</reference>
<evidence type="ECO:0000256" key="9">
    <source>
        <dbReference type="PROSITE-ProRule" id="PRU01091"/>
    </source>
</evidence>
<dbReference type="InterPro" id="IPR001867">
    <property type="entry name" value="OmpR/PhoB-type_DNA-bd"/>
</dbReference>
<evidence type="ECO:0000256" key="5">
    <source>
        <dbReference type="ARBA" id="ARBA00023125"/>
    </source>
</evidence>
<keyword evidence="3" id="KW-0902">Two-component regulatory system</keyword>
<organism evidence="12 13">
    <name type="scientific">Candidatus Mediterraneibacter caccavium</name>
    <dbReference type="NCBI Taxonomy" id="2838661"/>
    <lineage>
        <taxon>Bacteria</taxon>
        <taxon>Bacillati</taxon>
        <taxon>Bacillota</taxon>
        <taxon>Clostridia</taxon>
        <taxon>Lachnospirales</taxon>
        <taxon>Lachnospiraceae</taxon>
        <taxon>Mediterraneibacter</taxon>
    </lineage>
</organism>
<protein>
    <recommendedName>
        <fullName evidence="1">Stage 0 sporulation protein A homolog</fullName>
    </recommendedName>
</protein>
<evidence type="ECO:0000256" key="7">
    <source>
        <dbReference type="ARBA" id="ARBA00024867"/>
    </source>
</evidence>
<dbReference type="PANTHER" id="PTHR48111:SF1">
    <property type="entry name" value="TWO-COMPONENT RESPONSE REGULATOR ORR33"/>
    <property type="match status" value="1"/>
</dbReference>
<reference evidence="12" key="1">
    <citation type="journal article" date="2021" name="PeerJ">
        <title>Extensive microbial diversity within the chicken gut microbiome revealed by metagenomics and culture.</title>
        <authorList>
            <person name="Gilroy R."/>
            <person name="Ravi A."/>
            <person name="Getino M."/>
            <person name="Pursley I."/>
            <person name="Horton D.L."/>
            <person name="Alikhan N.F."/>
            <person name="Baker D."/>
            <person name="Gharbi K."/>
            <person name="Hall N."/>
            <person name="Watson M."/>
            <person name="Adriaenssens E.M."/>
            <person name="Foster-Nyarko E."/>
            <person name="Jarju S."/>
            <person name="Secka A."/>
            <person name="Antonio M."/>
            <person name="Oren A."/>
            <person name="Chaudhuri R.R."/>
            <person name="La Ragione R."/>
            <person name="Hildebrand F."/>
            <person name="Pallen M.J."/>
        </authorList>
    </citation>
    <scope>NUCLEOTIDE SEQUENCE</scope>
    <source>
        <strain evidence="12">ChiSjej5B23-15282</strain>
    </source>
</reference>
<dbReference type="GO" id="GO:0000976">
    <property type="term" value="F:transcription cis-regulatory region binding"/>
    <property type="evidence" value="ECO:0007669"/>
    <property type="project" value="TreeGrafter"/>
</dbReference>
<dbReference type="SUPFAM" id="SSF52172">
    <property type="entry name" value="CheY-like"/>
    <property type="match status" value="1"/>
</dbReference>
<evidence type="ECO:0000256" key="1">
    <source>
        <dbReference type="ARBA" id="ARBA00018672"/>
    </source>
</evidence>
<feature type="DNA-binding region" description="OmpR/PhoB-type" evidence="9">
    <location>
        <begin position="120"/>
        <end position="217"/>
    </location>
</feature>
<dbReference type="SMART" id="SM00862">
    <property type="entry name" value="Trans_reg_C"/>
    <property type="match status" value="1"/>
</dbReference>
<dbReference type="InterPro" id="IPR039420">
    <property type="entry name" value="WalR-like"/>
</dbReference>
<evidence type="ECO:0000256" key="4">
    <source>
        <dbReference type="ARBA" id="ARBA00023015"/>
    </source>
</evidence>
<evidence type="ECO:0000259" key="11">
    <source>
        <dbReference type="PROSITE" id="PS51755"/>
    </source>
</evidence>
<dbReference type="InterPro" id="IPR001789">
    <property type="entry name" value="Sig_transdc_resp-reg_receiver"/>
</dbReference>
<dbReference type="CDD" id="cd00383">
    <property type="entry name" value="trans_reg_C"/>
    <property type="match status" value="1"/>
</dbReference>
<dbReference type="Proteomes" id="UP000824243">
    <property type="component" value="Unassembled WGS sequence"/>
</dbReference>
<dbReference type="Pfam" id="PF00486">
    <property type="entry name" value="Trans_reg_C"/>
    <property type="match status" value="1"/>
</dbReference>
<keyword evidence="2 8" id="KW-0597">Phosphoprotein</keyword>
<accession>A0A9D1W0I9</accession>
<dbReference type="InterPro" id="IPR011006">
    <property type="entry name" value="CheY-like_superfamily"/>
</dbReference>
<keyword evidence="5 9" id="KW-0238">DNA-binding</keyword>
<comment type="function">
    <text evidence="7">May play the central regulatory role in sporulation. It may be an element of the effector pathway responsible for the activation of sporulation genes in response to nutritional stress. Spo0A may act in concert with spo0H (a sigma factor) to control the expression of some genes that are critical to the sporulation process.</text>
</comment>
<dbReference type="InterPro" id="IPR036388">
    <property type="entry name" value="WH-like_DNA-bd_sf"/>
</dbReference>
<evidence type="ECO:0000256" key="3">
    <source>
        <dbReference type="ARBA" id="ARBA00023012"/>
    </source>
</evidence>
<dbReference type="GO" id="GO:0006355">
    <property type="term" value="P:regulation of DNA-templated transcription"/>
    <property type="evidence" value="ECO:0007669"/>
    <property type="project" value="InterPro"/>
</dbReference>
<keyword evidence="6" id="KW-0804">Transcription</keyword>
<feature type="domain" description="Response regulatory" evidence="10">
    <location>
        <begin position="2"/>
        <end position="114"/>
    </location>
</feature>
<dbReference type="Gene3D" id="1.10.10.10">
    <property type="entry name" value="Winged helix-like DNA-binding domain superfamily/Winged helix DNA-binding domain"/>
    <property type="match status" value="1"/>
</dbReference>
<proteinExistence type="predicted"/>
<dbReference type="Gene3D" id="3.40.50.2300">
    <property type="match status" value="1"/>
</dbReference>
<keyword evidence="4" id="KW-0805">Transcription regulation</keyword>
<dbReference type="SMART" id="SM00448">
    <property type="entry name" value="REC"/>
    <property type="match status" value="1"/>
</dbReference>
<dbReference type="PROSITE" id="PS50110">
    <property type="entry name" value="RESPONSE_REGULATORY"/>
    <property type="match status" value="1"/>
</dbReference>
<name>A0A9D1W0I9_9FIRM</name>
<evidence type="ECO:0000313" key="12">
    <source>
        <dbReference type="EMBL" id="HIX49622.1"/>
    </source>
</evidence>
<sequence>MTIGIIEDDRLLNQALNKFLTDNRYDTVCAHSREEALATAAGHPDLWLIDIGLPDGNGLELYRELSAVRQVPAVFLTARDDERDMLRAFDLGADDYVVKPFSMKVLLKRIERILKMNREGRVLTCGDITLYPEKKQVFSGNEEIFLTAKEYQLLELFMENQDQVLTKEKILDRVWGIDGAFIEENTVSVTISRLRKKLGGEQSHIKNVFGLGYRMGE</sequence>
<dbReference type="EMBL" id="DXFA01000188">
    <property type="protein sequence ID" value="HIX49622.1"/>
    <property type="molecule type" value="Genomic_DNA"/>
</dbReference>
<dbReference type="GO" id="GO:0000156">
    <property type="term" value="F:phosphorelay response regulator activity"/>
    <property type="evidence" value="ECO:0007669"/>
    <property type="project" value="TreeGrafter"/>
</dbReference>
<dbReference type="GO" id="GO:0005829">
    <property type="term" value="C:cytosol"/>
    <property type="evidence" value="ECO:0007669"/>
    <property type="project" value="TreeGrafter"/>
</dbReference>
<feature type="modified residue" description="4-aspartylphosphate" evidence="8">
    <location>
        <position position="50"/>
    </location>
</feature>
<gene>
    <name evidence="12" type="ORF">H9981_11555</name>
</gene>
<dbReference type="Pfam" id="PF00072">
    <property type="entry name" value="Response_reg"/>
    <property type="match status" value="1"/>
</dbReference>
<dbReference type="AlphaFoldDB" id="A0A9D1W0I9"/>
<dbReference type="PANTHER" id="PTHR48111">
    <property type="entry name" value="REGULATOR OF RPOS"/>
    <property type="match status" value="1"/>
</dbReference>
<dbReference type="PROSITE" id="PS51755">
    <property type="entry name" value="OMPR_PHOB"/>
    <property type="match status" value="1"/>
</dbReference>
<comment type="caution">
    <text evidence="12">The sequence shown here is derived from an EMBL/GenBank/DDBJ whole genome shotgun (WGS) entry which is preliminary data.</text>
</comment>
<evidence type="ECO:0000256" key="6">
    <source>
        <dbReference type="ARBA" id="ARBA00023163"/>
    </source>
</evidence>
<dbReference type="CDD" id="cd17574">
    <property type="entry name" value="REC_OmpR"/>
    <property type="match status" value="1"/>
</dbReference>